<proteinExistence type="predicted"/>
<evidence type="ECO:0000256" key="1">
    <source>
        <dbReference type="SAM" id="Phobius"/>
    </source>
</evidence>
<dbReference type="InterPro" id="IPR045340">
    <property type="entry name" value="DUF6533"/>
</dbReference>
<keyword evidence="1" id="KW-0472">Membrane</keyword>
<feature type="transmembrane region" description="Helical" evidence="1">
    <location>
        <begin position="55"/>
        <end position="76"/>
    </location>
</feature>
<evidence type="ECO:0000313" key="4">
    <source>
        <dbReference type="Proteomes" id="UP000307440"/>
    </source>
</evidence>
<feature type="transmembrane region" description="Helical" evidence="1">
    <location>
        <begin position="14"/>
        <end position="34"/>
    </location>
</feature>
<reference evidence="3 4" key="1">
    <citation type="journal article" date="2019" name="Nat. Ecol. Evol.">
        <title>Megaphylogeny resolves global patterns of mushroom evolution.</title>
        <authorList>
            <person name="Varga T."/>
            <person name="Krizsan K."/>
            <person name="Foldi C."/>
            <person name="Dima B."/>
            <person name="Sanchez-Garcia M."/>
            <person name="Sanchez-Ramirez S."/>
            <person name="Szollosi G.J."/>
            <person name="Szarkandi J.G."/>
            <person name="Papp V."/>
            <person name="Albert L."/>
            <person name="Andreopoulos W."/>
            <person name="Angelini C."/>
            <person name="Antonin V."/>
            <person name="Barry K.W."/>
            <person name="Bougher N.L."/>
            <person name="Buchanan P."/>
            <person name="Buyck B."/>
            <person name="Bense V."/>
            <person name="Catcheside P."/>
            <person name="Chovatia M."/>
            <person name="Cooper J."/>
            <person name="Damon W."/>
            <person name="Desjardin D."/>
            <person name="Finy P."/>
            <person name="Geml J."/>
            <person name="Haridas S."/>
            <person name="Hughes K."/>
            <person name="Justo A."/>
            <person name="Karasinski D."/>
            <person name="Kautmanova I."/>
            <person name="Kiss B."/>
            <person name="Kocsube S."/>
            <person name="Kotiranta H."/>
            <person name="LaButti K.M."/>
            <person name="Lechner B.E."/>
            <person name="Liimatainen K."/>
            <person name="Lipzen A."/>
            <person name="Lukacs Z."/>
            <person name="Mihaltcheva S."/>
            <person name="Morgado L.N."/>
            <person name="Niskanen T."/>
            <person name="Noordeloos M.E."/>
            <person name="Ohm R.A."/>
            <person name="Ortiz-Santana B."/>
            <person name="Ovrebo C."/>
            <person name="Racz N."/>
            <person name="Riley R."/>
            <person name="Savchenko A."/>
            <person name="Shiryaev A."/>
            <person name="Soop K."/>
            <person name="Spirin V."/>
            <person name="Szebenyi C."/>
            <person name="Tomsovsky M."/>
            <person name="Tulloss R.E."/>
            <person name="Uehling J."/>
            <person name="Grigoriev I.V."/>
            <person name="Vagvolgyi C."/>
            <person name="Papp T."/>
            <person name="Martin F.M."/>
            <person name="Miettinen O."/>
            <person name="Hibbett D.S."/>
            <person name="Nagy L.G."/>
        </authorList>
    </citation>
    <scope>NUCLEOTIDE SEQUENCE [LARGE SCALE GENOMIC DNA]</scope>
    <source>
        <strain evidence="3 4">CBS 121175</strain>
    </source>
</reference>
<feature type="transmembrane region" description="Helical" evidence="1">
    <location>
        <begin position="217"/>
        <end position="236"/>
    </location>
</feature>
<dbReference type="AlphaFoldDB" id="A0A5C3KRD1"/>
<feature type="transmembrane region" description="Helical" evidence="1">
    <location>
        <begin position="172"/>
        <end position="196"/>
    </location>
</feature>
<sequence>MVAQTNIEEMESQYLSMLLNVISVFSLTVLLAEYCETLDLEVSLIWPVAWSHMKALYFVNRLLPFVTIPFMIYYNLTPNPNPRLCKLLFAIPGGIGTVTCSLVSELVLYVRLYALSGRNPTILCFLIVNGLVVFVGCTVLTAIHVTSGIWHVSAPDPVIPGCFGDLHESGSLVVGAYALLVYSGLMTMSLCVYYGLRVYWTLRRSPLLQIFYRDGTFYFAGLTAMSIANGVSALLLPPGYRSLFAVPQVVAHSTLSTRMILHLKEVAKQDTEFVTLKNLSIFSTPQIVVEEPNPELYRLDTWPPHGGKIPDRTSRAA</sequence>
<feature type="transmembrane region" description="Helical" evidence="1">
    <location>
        <begin position="88"/>
        <end position="110"/>
    </location>
</feature>
<dbReference type="Pfam" id="PF20151">
    <property type="entry name" value="DUF6533"/>
    <property type="match status" value="1"/>
</dbReference>
<protein>
    <recommendedName>
        <fullName evidence="2">DUF6533 domain-containing protein</fullName>
    </recommendedName>
</protein>
<keyword evidence="1" id="KW-0812">Transmembrane</keyword>
<gene>
    <name evidence="3" type="ORF">FA15DRAFT_705891</name>
</gene>
<accession>A0A5C3KRD1</accession>
<feature type="transmembrane region" description="Helical" evidence="1">
    <location>
        <begin position="122"/>
        <end position="152"/>
    </location>
</feature>
<keyword evidence="1" id="KW-1133">Transmembrane helix</keyword>
<evidence type="ECO:0000259" key="2">
    <source>
        <dbReference type="Pfam" id="PF20151"/>
    </source>
</evidence>
<feature type="domain" description="DUF6533" evidence="2">
    <location>
        <begin position="26"/>
        <end position="66"/>
    </location>
</feature>
<evidence type="ECO:0000313" key="3">
    <source>
        <dbReference type="EMBL" id="TFK22976.1"/>
    </source>
</evidence>
<organism evidence="3 4">
    <name type="scientific">Coprinopsis marcescibilis</name>
    <name type="common">Agaric fungus</name>
    <name type="synonym">Psathyrella marcescibilis</name>
    <dbReference type="NCBI Taxonomy" id="230819"/>
    <lineage>
        <taxon>Eukaryota</taxon>
        <taxon>Fungi</taxon>
        <taxon>Dikarya</taxon>
        <taxon>Basidiomycota</taxon>
        <taxon>Agaricomycotina</taxon>
        <taxon>Agaricomycetes</taxon>
        <taxon>Agaricomycetidae</taxon>
        <taxon>Agaricales</taxon>
        <taxon>Agaricineae</taxon>
        <taxon>Psathyrellaceae</taxon>
        <taxon>Coprinopsis</taxon>
    </lineage>
</organism>
<dbReference type="STRING" id="230819.A0A5C3KRD1"/>
<dbReference type="EMBL" id="ML210228">
    <property type="protein sequence ID" value="TFK22976.1"/>
    <property type="molecule type" value="Genomic_DNA"/>
</dbReference>
<name>A0A5C3KRD1_COPMA</name>
<dbReference type="Proteomes" id="UP000307440">
    <property type="component" value="Unassembled WGS sequence"/>
</dbReference>
<dbReference type="OrthoDB" id="2675435at2759"/>
<keyword evidence="4" id="KW-1185">Reference proteome</keyword>